<reference evidence="2 3" key="1">
    <citation type="submission" date="2019-11" db="EMBL/GenBank/DDBJ databases">
        <title>Genome sequences of 17 halophilic strains isolated from different environments.</title>
        <authorList>
            <person name="Furrow R.E."/>
        </authorList>
    </citation>
    <scope>NUCLEOTIDE SEQUENCE [LARGE SCALE GENOMIC DNA]</scope>
    <source>
        <strain evidence="2 3">22506_14_FS</strain>
    </source>
</reference>
<keyword evidence="1" id="KW-0694">RNA-binding</keyword>
<dbReference type="EMBL" id="WMEY01000001">
    <property type="protein sequence ID" value="MYL62629.1"/>
    <property type="molecule type" value="Genomic_DNA"/>
</dbReference>
<dbReference type="Gene3D" id="3.10.290.10">
    <property type="entry name" value="RNA-binding S4 domain"/>
    <property type="match status" value="1"/>
</dbReference>
<organism evidence="2 3">
    <name type="scientific">Guptibacillus hwajinpoensis</name>
    <dbReference type="NCBI Taxonomy" id="208199"/>
    <lineage>
        <taxon>Bacteria</taxon>
        <taxon>Bacillati</taxon>
        <taxon>Bacillota</taxon>
        <taxon>Bacilli</taxon>
        <taxon>Bacillales</taxon>
        <taxon>Guptibacillaceae</taxon>
        <taxon>Guptibacillus</taxon>
    </lineage>
</organism>
<proteinExistence type="predicted"/>
<evidence type="ECO:0000256" key="1">
    <source>
        <dbReference type="PROSITE-ProRule" id="PRU00182"/>
    </source>
</evidence>
<sequence length="70" mass="7938">MNEIKLIKEFITLGQLLQEAGVINTGGMAKWFLSEYEVYVNGELEDRRGRKLYNKDIVMIPGVGEFVVSS</sequence>
<evidence type="ECO:0000313" key="2">
    <source>
        <dbReference type="EMBL" id="MYL62629.1"/>
    </source>
</evidence>
<dbReference type="NCBIfam" id="TIGR02988">
    <property type="entry name" value="YaaA_near_RecF"/>
    <property type="match status" value="1"/>
</dbReference>
<dbReference type="InterPro" id="IPR014330">
    <property type="entry name" value="RNA-bd_S4-rel_YaaA"/>
</dbReference>
<name>A0A845ESB8_9BACL</name>
<dbReference type="Pfam" id="PF13275">
    <property type="entry name" value="S4_2"/>
    <property type="match status" value="1"/>
</dbReference>
<gene>
    <name evidence="2" type="primary">yaaA</name>
    <name evidence="2" type="ORF">GLW07_04585</name>
</gene>
<comment type="caution">
    <text evidence="2">The sequence shown here is derived from an EMBL/GenBank/DDBJ whole genome shotgun (WGS) entry which is preliminary data.</text>
</comment>
<dbReference type="GO" id="GO:0003723">
    <property type="term" value="F:RNA binding"/>
    <property type="evidence" value="ECO:0007669"/>
    <property type="project" value="UniProtKB-KW"/>
</dbReference>
<dbReference type="Proteomes" id="UP000447833">
    <property type="component" value="Unassembled WGS sequence"/>
</dbReference>
<dbReference type="InterPro" id="IPR036986">
    <property type="entry name" value="S4_RNA-bd_sf"/>
</dbReference>
<dbReference type="SUPFAM" id="SSF55174">
    <property type="entry name" value="Alpha-L RNA-binding motif"/>
    <property type="match status" value="1"/>
</dbReference>
<protein>
    <submittedName>
        <fullName evidence="2">S4 domain-containing protein YaaA</fullName>
    </submittedName>
</protein>
<evidence type="ECO:0000313" key="3">
    <source>
        <dbReference type="Proteomes" id="UP000447833"/>
    </source>
</evidence>
<dbReference type="AlphaFoldDB" id="A0A845ESB8"/>
<accession>A0A845ESB8</accession>
<dbReference type="PROSITE" id="PS50889">
    <property type="entry name" value="S4"/>
    <property type="match status" value="1"/>
</dbReference>
<dbReference type="RefSeq" id="WP_160918403.1">
    <property type="nucleotide sequence ID" value="NZ_WMEY01000001.1"/>
</dbReference>